<evidence type="ECO:0000313" key="9">
    <source>
        <dbReference type="Proteomes" id="UP000593846"/>
    </source>
</evidence>
<evidence type="ECO:0000256" key="5">
    <source>
        <dbReference type="PROSITE-ProRule" id="PRU00520"/>
    </source>
</evidence>
<evidence type="ECO:0000259" key="7">
    <source>
        <dbReference type="PROSITE" id="PS51160"/>
    </source>
</evidence>
<dbReference type="AlphaFoldDB" id="A0A7S6RE59"/>
<organism evidence="8 9">
    <name type="scientific">Anabaenopsis elenkinii CCIBt3563</name>
    <dbReference type="NCBI Taxonomy" id="2779889"/>
    <lineage>
        <taxon>Bacteria</taxon>
        <taxon>Bacillati</taxon>
        <taxon>Cyanobacteriota</taxon>
        <taxon>Cyanophyceae</taxon>
        <taxon>Nostocales</taxon>
        <taxon>Nodulariaceae</taxon>
        <taxon>Anabaenopsis</taxon>
    </lineage>
</organism>
<reference evidence="9" key="1">
    <citation type="submission" date="2020-10" db="EMBL/GenBank/DDBJ databases">
        <title>Genome-based taxonomic classification of the species Anabaenopsis elenkinii.</title>
        <authorList>
            <person name="Delbaje E."/>
            <person name="Andreote A.P.D."/>
            <person name="Pellegrinetti T.A."/>
            <person name="Cruz R.B."/>
            <person name="Branco L.H.Z."/>
            <person name="Fiore M.F."/>
        </authorList>
    </citation>
    <scope>NUCLEOTIDE SEQUENCE [LARGE SCALE GENOMIC DNA]</scope>
    <source>
        <strain evidence="9">CCIBt3563</strain>
    </source>
</reference>
<dbReference type="Proteomes" id="UP000593846">
    <property type="component" value="Chromosome"/>
</dbReference>
<comment type="catalytic activity">
    <reaction evidence="4 5">
        <text>an acyl phosphate + H2O = a carboxylate + phosphate + H(+)</text>
        <dbReference type="Rhea" id="RHEA:14965"/>
        <dbReference type="ChEBI" id="CHEBI:15377"/>
        <dbReference type="ChEBI" id="CHEBI:15378"/>
        <dbReference type="ChEBI" id="CHEBI:29067"/>
        <dbReference type="ChEBI" id="CHEBI:43474"/>
        <dbReference type="ChEBI" id="CHEBI:59918"/>
        <dbReference type="EC" id="3.6.1.7"/>
    </reaction>
</comment>
<protein>
    <recommendedName>
        <fullName evidence="3 5">acylphosphatase</fullName>
        <ecNumber evidence="2 5">3.6.1.7</ecNumber>
    </recommendedName>
</protein>
<keyword evidence="9" id="KW-1185">Reference proteome</keyword>
<feature type="domain" description="Acylphosphatase-like" evidence="7">
    <location>
        <begin position="13"/>
        <end position="99"/>
    </location>
</feature>
<evidence type="ECO:0000256" key="3">
    <source>
        <dbReference type="ARBA" id="ARBA00015991"/>
    </source>
</evidence>
<accession>A0A7S6RE59</accession>
<sequence length="101" mass="11326">MRNPTPLLPKIVRAHVFISGRVQGVGYRYATVDTATQLGLTGWVRNLPDHRVEAVFEGARVVVEEMVRWCHSGPPAAVVKDIVLEFEKPEGLRGFEVKRCD</sequence>
<proteinExistence type="inferred from homology"/>
<evidence type="ECO:0000256" key="6">
    <source>
        <dbReference type="RuleBase" id="RU004168"/>
    </source>
</evidence>
<gene>
    <name evidence="8" type="ORF">IM676_01750</name>
</gene>
<evidence type="ECO:0000256" key="1">
    <source>
        <dbReference type="ARBA" id="ARBA00005614"/>
    </source>
</evidence>
<evidence type="ECO:0000256" key="4">
    <source>
        <dbReference type="ARBA" id="ARBA00047645"/>
    </source>
</evidence>
<dbReference type="RefSeq" id="WP_200988709.1">
    <property type="nucleotide sequence ID" value="NZ_CP063311.1"/>
</dbReference>
<keyword evidence="5" id="KW-0378">Hydrolase</keyword>
<dbReference type="InterPro" id="IPR020456">
    <property type="entry name" value="Acylphosphatase"/>
</dbReference>
<dbReference type="KEGG" id="aee:IM676_01750"/>
<dbReference type="PANTHER" id="PTHR47268">
    <property type="entry name" value="ACYLPHOSPHATASE"/>
    <property type="match status" value="1"/>
</dbReference>
<dbReference type="PANTHER" id="PTHR47268:SF4">
    <property type="entry name" value="ACYLPHOSPHATASE"/>
    <property type="match status" value="1"/>
</dbReference>
<dbReference type="InterPro" id="IPR036046">
    <property type="entry name" value="Acylphosphatase-like_dom_sf"/>
</dbReference>
<dbReference type="Pfam" id="PF00708">
    <property type="entry name" value="Acylphosphatase"/>
    <property type="match status" value="1"/>
</dbReference>
<dbReference type="Gene3D" id="3.30.70.100">
    <property type="match status" value="1"/>
</dbReference>
<dbReference type="InterPro" id="IPR001792">
    <property type="entry name" value="Acylphosphatase-like_dom"/>
</dbReference>
<dbReference type="GO" id="GO:0003998">
    <property type="term" value="F:acylphosphatase activity"/>
    <property type="evidence" value="ECO:0007669"/>
    <property type="project" value="UniProtKB-EC"/>
</dbReference>
<feature type="active site" evidence="5">
    <location>
        <position position="28"/>
    </location>
</feature>
<dbReference type="PROSITE" id="PS51160">
    <property type="entry name" value="ACYLPHOSPHATASE_3"/>
    <property type="match status" value="1"/>
</dbReference>
<comment type="similarity">
    <text evidence="1 6">Belongs to the acylphosphatase family.</text>
</comment>
<dbReference type="SUPFAM" id="SSF54975">
    <property type="entry name" value="Acylphosphatase/BLUF domain-like"/>
    <property type="match status" value="1"/>
</dbReference>
<evidence type="ECO:0000313" key="8">
    <source>
        <dbReference type="EMBL" id="QOV23105.1"/>
    </source>
</evidence>
<feature type="active site" evidence="5">
    <location>
        <position position="46"/>
    </location>
</feature>
<name>A0A7S6RE59_9CYAN</name>
<evidence type="ECO:0000256" key="2">
    <source>
        <dbReference type="ARBA" id="ARBA00012150"/>
    </source>
</evidence>
<dbReference type="EMBL" id="CP063311">
    <property type="protein sequence ID" value="QOV23105.1"/>
    <property type="molecule type" value="Genomic_DNA"/>
</dbReference>
<dbReference type="EC" id="3.6.1.7" evidence="2 5"/>